<evidence type="ECO:0000256" key="2">
    <source>
        <dbReference type="ARBA" id="ARBA00004167"/>
    </source>
</evidence>
<dbReference type="InterPro" id="IPR000490">
    <property type="entry name" value="Glyco_hydro_17"/>
</dbReference>
<dbReference type="SMART" id="SM00768">
    <property type="entry name" value="X8"/>
    <property type="match status" value="1"/>
</dbReference>
<sequence>MNGEGNDFFQELRLIVAIFAVLAPNRHVSADDAAVMVSLAKSLSPVPAGWTGNDPCKWPGVECDGLGRVKSINLSSMFLTGRLPPDLNQLSALTSLNLEMNKLSGALPPLSDLSALEDLNLDGNNFTSVTPNFLAGVTNLRTICINDVPSLAPWPFPEEITACSSLVSFSCTRCNLVGPIPDIFGSIPTLETLKLSYNNLTGSLPPSLAQSGIQVLTLNNQLSGLSGRVDVIGKMEQVTQIWLHVNKFTGPIPDLSRSHFLSDLKLRDNLLTGVIPDFFSSLPKLTNVSLQNNMFQGPMPNFPRTVHVDIGNSNSFCHPVPKPCDPQVNVLLEVAKDLGYPLVLADSWKGNDPCEDWDYVACDVTGKISVINLSNHNWIGTISPALGNLTGLRELILHDNQLTGVIPETLTTLPRLQLLHISNNNVSGNIPPFSRNVTVKTEGNPFIGVELPKTSPFVPVFQKPQTWSAQKTEEKKNEKNKKKGDLSHGIIIAIAIAGALQIAAICWVIHNRCNKMRKCKWWAKEKGNNSGNKTPKEKPNTYYEGGNVLIPIEILREVTNNFSDLNVLGRGGFGVVYRGQLYDGTQIAVKRMQSVDMFSSKGVNEFKAEIEVLSKVRHRHLVALHGFCVNRDERLLVYEFMPQGTLGQHLFRHEGNRQPLSWKQRVTIALDVARGVEYLHGLAQQSFIHRDLKPSNILLGDGMRAKVSDFGLVKNAPDGSCSLETKLAGTFGYLAPEYAATGRVSTKVDVYSFGVVLMEMITGRKALDESLPEERVHLVPWFRRQLANREKLKAIIDPCLEPDKETFERMCRVADLAGYCTAREPHQRPDMNHAVNILSPMVEEWVPVSREDEDDDEEDSFGADFRLSLPQALQRWKASEDSSSVRAELTRGMGICYGQLGNNLPVPAKSVELIHGLKAKRVKIYDANPEILKSLQDSDLHVSAMVPNELIPRISSDQNFSDRWVLTNIAPFYPRTMIRYLLVGNEILSNPPNTTWFRLVPAMRNIRRSLRKFRLRKVKVGTPLAMDMLESSFPPSNGTFRSDLTDGVFRPLLRFLNDSRSFFFFDVYPYFAWAAQPESIDLDYSLLKPTNVTYSDPVSGLTYTNLLDQMIDSVYSAMNRLGYPDLPLFIAETGWPNAGGVDQIGANIYNAATYNRNIVKKFNAKPPVGTPAKPGVGVPTMIFALFNENQKPGPGTERHFGLLHPNGSNVYEIDLSGKTPESEFKPLPKPRNNKPPKGRFWCVVAPGVGNMTAVDAAKSWACGQGNGLCDQIQEGGKCYSPNNLTQSASYAFSAYWAKFKSVGGTCDFNGVAKMTRKNPSHGGCRFPSVTFR</sequence>
<comment type="catalytic activity">
    <reaction evidence="1">
        <text>Hydrolysis of (1-&gt;3)-beta-D-glucosidic linkages in (1-&gt;3)-beta-D-glucans.</text>
        <dbReference type="EC" id="3.2.1.39"/>
    </reaction>
</comment>
<comment type="similarity">
    <text evidence="3">Belongs to the protein kinase superfamily. Ser/Thr protein kinase family.</text>
</comment>
<gene>
    <name evidence="25" type="ORF">CCAM_LOCUS43790</name>
</gene>
<evidence type="ECO:0000256" key="23">
    <source>
        <dbReference type="RuleBase" id="RU004336"/>
    </source>
</evidence>
<keyword evidence="6" id="KW-0723">Serine/threonine-protein kinase</keyword>
<evidence type="ECO:0000256" key="6">
    <source>
        <dbReference type="ARBA" id="ARBA00022527"/>
    </source>
</evidence>
<evidence type="ECO:0000259" key="24">
    <source>
        <dbReference type="PROSITE" id="PS50011"/>
    </source>
</evidence>
<dbReference type="FunFam" id="3.30.200.20:FF:000039">
    <property type="entry name" value="receptor-like protein kinase FERONIA"/>
    <property type="match status" value="1"/>
</dbReference>
<evidence type="ECO:0000256" key="1">
    <source>
        <dbReference type="ARBA" id="ARBA00000382"/>
    </source>
</evidence>
<dbReference type="OrthoDB" id="978612at2759"/>
<evidence type="ECO:0000256" key="14">
    <source>
        <dbReference type="ARBA" id="ARBA00022801"/>
    </source>
</evidence>
<name>A0A484NQ27_9ASTE</name>
<dbReference type="InterPro" id="IPR000719">
    <property type="entry name" value="Prot_kinase_dom"/>
</dbReference>
<dbReference type="PROSITE" id="PS00107">
    <property type="entry name" value="PROTEIN_KINASE_ATP"/>
    <property type="match status" value="1"/>
</dbReference>
<keyword evidence="8" id="KW-0808">Transferase</keyword>
<keyword evidence="12 21" id="KW-0547">Nucleotide-binding</keyword>
<dbReference type="GO" id="GO:0004674">
    <property type="term" value="F:protein serine/threonine kinase activity"/>
    <property type="evidence" value="ECO:0007669"/>
    <property type="project" value="UniProtKB-KW"/>
</dbReference>
<keyword evidence="13" id="KW-0418">Kinase</keyword>
<comment type="subcellular location">
    <subcellularLocation>
        <location evidence="2">Membrane</location>
        <topology evidence="2">Single-pass membrane protein</topology>
    </subcellularLocation>
</comment>
<dbReference type="InterPro" id="IPR001611">
    <property type="entry name" value="Leu-rich_rpt"/>
</dbReference>
<dbReference type="Pfam" id="PF00560">
    <property type="entry name" value="LRR_1"/>
    <property type="match status" value="2"/>
</dbReference>
<dbReference type="SUPFAM" id="SSF51445">
    <property type="entry name" value="(Trans)glycosidases"/>
    <property type="match status" value="1"/>
</dbReference>
<dbReference type="PANTHER" id="PTHR47986">
    <property type="entry name" value="OSJNBA0070M12.3 PROTEIN"/>
    <property type="match status" value="1"/>
</dbReference>
<dbReference type="InterPro" id="IPR003591">
    <property type="entry name" value="Leu-rich_rpt_typical-subtyp"/>
</dbReference>
<keyword evidence="17" id="KW-0472">Membrane</keyword>
<dbReference type="Pfam" id="PF08263">
    <property type="entry name" value="LRRNT_2"/>
    <property type="match status" value="2"/>
</dbReference>
<dbReference type="Pfam" id="PF00332">
    <property type="entry name" value="Glyco_hydro_17"/>
    <property type="match status" value="1"/>
</dbReference>
<dbReference type="GO" id="GO:0005975">
    <property type="term" value="P:carbohydrate metabolic process"/>
    <property type="evidence" value="ECO:0007669"/>
    <property type="project" value="InterPro"/>
</dbReference>
<evidence type="ECO:0000256" key="11">
    <source>
        <dbReference type="ARBA" id="ARBA00022737"/>
    </source>
</evidence>
<keyword evidence="11" id="KW-0677">Repeat</keyword>
<evidence type="ECO:0000256" key="12">
    <source>
        <dbReference type="ARBA" id="ARBA00022741"/>
    </source>
</evidence>
<dbReference type="FunFam" id="3.80.10.10:FF:000129">
    <property type="entry name" value="Leucine-rich repeat receptor-like kinase"/>
    <property type="match status" value="1"/>
</dbReference>
<evidence type="ECO:0000313" key="26">
    <source>
        <dbReference type="Proteomes" id="UP000595140"/>
    </source>
</evidence>
<evidence type="ECO:0000256" key="21">
    <source>
        <dbReference type="PROSITE-ProRule" id="PRU10141"/>
    </source>
</evidence>
<dbReference type="SMART" id="SM00220">
    <property type="entry name" value="S_TKc"/>
    <property type="match status" value="1"/>
</dbReference>
<evidence type="ECO:0000256" key="3">
    <source>
        <dbReference type="ARBA" id="ARBA00008684"/>
    </source>
</evidence>
<proteinExistence type="inferred from homology"/>
<dbReference type="PROSITE" id="PS50011">
    <property type="entry name" value="PROTEIN_KINASE_DOM"/>
    <property type="match status" value="1"/>
</dbReference>
<keyword evidence="14 23" id="KW-0378">Hydrolase</keyword>
<dbReference type="InterPro" id="IPR017441">
    <property type="entry name" value="Protein_kinase_ATP_BS"/>
</dbReference>
<dbReference type="Gene3D" id="3.20.20.80">
    <property type="entry name" value="Glycosidases"/>
    <property type="match status" value="1"/>
</dbReference>
<evidence type="ECO:0000256" key="8">
    <source>
        <dbReference type="ARBA" id="ARBA00022679"/>
    </source>
</evidence>
<evidence type="ECO:0000313" key="25">
    <source>
        <dbReference type="EMBL" id="VFR02015.1"/>
    </source>
</evidence>
<evidence type="ECO:0000256" key="15">
    <source>
        <dbReference type="ARBA" id="ARBA00022840"/>
    </source>
</evidence>
<dbReference type="FunFam" id="1.10.510.10:FF:000095">
    <property type="entry name" value="protein STRUBBELIG-RECEPTOR FAMILY 8"/>
    <property type="match status" value="1"/>
</dbReference>
<dbReference type="PROSITE" id="PS00108">
    <property type="entry name" value="PROTEIN_KINASE_ST"/>
    <property type="match status" value="1"/>
</dbReference>
<feature type="domain" description="Protein kinase" evidence="24">
    <location>
        <begin position="562"/>
        <end position="842"/>
    </location>
</feature>
<evidence type="ECO:0000256" key="9">
    <source>
        <dbReference type="ARBA" id="ARBA00022692"/>
    </source>
</evidence>
<dbReference type="Proteomes" id="UP000595140">
    <property type="component" value="Unassembled WGS sequence"/>
</dbReference>
<evidence type="ECO:0000256" key="5">
    <source>
        <dbReference type="ARBA" id="ARBA00012780"/>
    </source>
</evidence>
<keyword evidence="16" id="KW-1133">Transmembrane helix</keyword>
<feature type="binding site" evidence="21">
    <location>
        <position position="590"/>
    </location>
    <ligand>
        <name>ATP</name>
        <dbReference type="ChEBI" id="CHEBI:30616"/>
    </ligand>
</feature>
<dbReference type="Gene3D" id="1.10.510.10">
    <property type="entry name" value="Transferase(Phosphotransferase) domain 1"/>
    <property type="match status" value="1"/>
</dbReference>
<evidence type="ECO:0000256" key="22">
    <source>
        <dbReference type="RuleBase" id="RU004335"/>
    </source>
</evidence>
<evidence type="ECO:0000256" key="7">
    <source>
        <dbReference type="ARBA" id="ARBA00022614"/>
    </source>
</evidence>
<keyword evidence="10" id="KW-0732">Signal</keyword>
<keyword evidence="15 21" id="KW-0067">ATP-binding</keyword>
<dbReference type="Gene3D" id="3.80.10.10">
    <property type="entry name" value="Ribonuclease Inhibitor"/>
    <property type="match status" value="2"/>
</dbReference>
<dbReference type="GO" id="GO:0006952">
    <property type="term" value="P:defense response"/>
    <property type="evidence" value="ECO:0007669"/>
    <property type="project" value="UniProtKB-ARBA"/>
</dbReference>
<keyword evidence="9" id="KW-0812">Transmembrane</keyword>
<dbReference type="EMBL" id="OOIL02006792">
    <property type="protein sequence ID" value="VFR02015.1"/>
    <property type="molecule type" value="Genomic_DNA"/>
</dbReference>
<keyword evidence="26" id="KW-1185">Reference proteome</keyword>
<dbReference type="PROSITE" id="PS00587">
    <property type="entry name" value="GLYCOSYL_HYDROL_F17"/>
    <property type="match status" value="1"/>
</dbReference>
<keyword evidence="18" id="KW-0675">Receptor</keyword>
<dbReference type="Gene3D" id="1.20.58.1040">
    <property type="match status" value="1"/>
</dbReference>
<dbReference type="FunFam" id="3.20.20.80:FF:000005">
    <property type="entry name" value="Glucan endo-1,3-beta-glucosidase 14"/>
    <property type="match status" value="1"/>
</dbReference>
<accession>A0A484NQ27</accession>
<keyword evidence="20 23" id="KW-0326">Glycosidase</keyword>
<dbReference type="GO" id="GO:0051707">
    <property type="term" value="P:response to other organism"/>
    <property type="evidence" value="ECO:0007669"/>
    <property type="project" value="UniProtKB-ARBA"/>
</dbReference>
<evidence type="ECO:0000256" key="10">
    <source>
        <dbReference type="ARBA" id="ARBA00022729"/>
    </source>
</evidence>
<protein>
    <recommendedName>
        <fullName evidence="5">glucan endo-1,3-beta-D-glucosidase</fullName>
        <ecNumber evidence="5">3.2.1.39</ecNumber>
    </recommendedName>
</protein>
<dbReference type="EC" id="3.2.1.39" evidence="5"/>
<evidence type="ECO:0000256" key="18">
    <source>
        <dbReference type="ARBA" id="ARBA00023170"/>
    </source>
</evidence>
<dbReference type="CDD" id="cd14066">
    <property type="entry name" value="STKc_IRAK"/>
    <property type="match status" value="1"/>
</dbReference>
<dbReference type="PANTHER" id="PTHR47986:SF9">
    <property type="entry name" value="RECEPTOR-LIKE KINASE TMK4"/>
    <property type="match status" value="1"/>
</dbReference>
<dbReference type="GO" id="GO:0005524">
    <property type="term" value="F:ATP binding"/>
    <property type="evidence" value="ECO:0007669"/>
    <property type="project" value="UniProtKB-UniRule"/>
</dbReference>
<dbReference type="InterPro" id="IPR011009">
    <property type="entry name" value="Kinase-like_dom_sf"/>
</dbReference>
<dbReference type="InterPro" id="IPR052422">
    <property type="entry name" value="Auxin_Ser/Thr_Kinase"/>
</dbReference>
<dbReference type="GO" id="GO:0042973">
    <property type="term" value="F:glucan endo-1,3-beta-D-glucosidase activity"/>
    <property type="evidence" value="ECO:0007669"/>
    <property type="project" value="UniProtKB-EC"/>
</dbReference>
<keyword evidence="7" id="KW-0433">Leucine-rich repeat</keyword>
<dbReference type="InterPro" id="IPR032675">
    <property type="entry name" value="LRR_dom_sf"/>
</dbReference>
<comment type="similarity">
    <text evidence="4 22">Belongs to the glycosyl hydrolase 17 family.</text>
</comment>
<dbReference type="SUPFAM" id="SSF56112">
    <property type="entry name" value="Protein kinase-like (PK-like)"/>
    <property type="match status" value="1"/>
</dbReference>
<keyword evidence="19" id="KW-0325">Glycoprotein</keyword>
<organism evidence="25 26">
    <name type="scientific">Cuscuta campestris</name>
    <dbReference type="NCBI Taxonomy" id="132261"/>
    <lineage>
        <taxon>Eukaryota</taxon>
        <taxon>Viridiplantae</taxon>
        <taxon>Streptophyta</taxon>
        <taxon>Embryophyta</taxon>
        <taxon>Tracheophyta</taxon>
        <taxon>Spermatophyta</taxon>
        <taxon>Magnoliopsida</taxon>
        <taxon>eudicotyledons</taxon>
        <taxon>Gunneridae</taxon>
        <taxon>Pentapetalae</taxon>
        <taxon>asterids</taxon>
        <taxon>lamiids</taxon>
        <taxon>Solanales</taxon>
        <taxon>Convolvulaceae</taxon>
        <taxon>Cuscuteae</taxon>
        <taxon>Cuscuta</taxon>
        <taxon>Cuscuta subgen. Grammica</taxon>
        <taxon>Cuscuta sect. Cleistogrammica</taxon>
    </lineage>
</organism>
<dbReference type="SMART" id="SM00369">
    <property type="entry name" value="LRR_TYP"/>
    <property type="match status" value="3"/>
</dbReference>
<evidence type="ECO:0000256" key="20">
    <source>
        <dbReference type="ARBA" id="ARBA00023295"/>
    </source>
</evidence>
<reference evidence="25 26" key="1">
    <citation type="submission" date="2018-04" db="EMBL/GenBank/DDBJ databases">
        <authorList>
            <person name="Vogel A."/>
        </authorList>
    </citation>
    <scope>NUCLEOTIDE SEQUENCE [LARGE SCALE GENOMIC DNA]</scope>
</reference>
<evidence type="ECO:0000256" key="13">
    <source>
        <dbReference type="ARBA" id="ARBA00022777"/>
    </source>
</evidence>
<dbReference type="InterPro" id="IPR012946">
    <property type="entry name" value="X8"/>
</dbReference>
<dbReference type="SUPFAM" id="SSF52058">
    <property type="entry name" value="L domain-like"/>
    <property type="match status" value="1"/>
</dbReference>
<dbReference type="GO" id="GO:0016020">
    <property type="term" value="C:membrane"/>
    <property type="evidence" value="ECO:0007669"/>
    <property type="project" value="UniProtKB-SubCell"/>
</dbReference>
<dbReference type="Pfam" id="PF07714">
    <property type="entry name" value="PK_Tyr_Ser-Thr"/>
    <property type="match status" value="1"/>
</dbReference>
<dbReference type="InterPro" id="IPR001245">
    <property type="entry name" value="Ser-Thr/Tyr_kinase_cat_dom"/>
</dbReference>
<evidence type="ECO:0000256" key="19">
    <source>
        <dbReference type="ARBA" id="ARBA00023180"/>
    </source>
</evidence>
<evidence type="ECO:0000256" key="16">
    <source>
        <dbReference type="ARBA" id="ARBA00022989"/>
    </source>
</evidence>
<dbReference type="Pfam" id="PF07983">
    <property type="entry name" value="X8"/>
    <property type="match status" value="1"/>
</dbReference>
<dbReference type="InterPro" id="IPR008271">
    <property type="entry name" value="Ser/Thr_kinase_AS"/>
</dbReference>
<dbReference type="FunFam" id="3.80.10.10:FF:000190">
    <property type="entry name" value="Receptor-like kinase TMK4"/>
    <property type="match status" value="1"/>
</dbReference>
<dbReference type="InterPro" id="IPR013210">
    <property type="entry name" value="LRR_N_plant-typ"/>
</dbReference>
<evidence type="ECO:0000256" key="4">
    <source>
        <dbReference type="ARBA" id="ARBA00008773"/>
    </source>
</evidence>
<evidence type="ECO:0000256" key="17">
    <source>
        <dbReference type="ARBA" id="ARBA00023136"/>
    </source>
</evidence>
<dbReference type="InterPro" id="IPR017853">
    <property type="entry name" value="GH"/>
</dbReference>
<dbReference type="Gene3D" id="3.30.200.20">
    <property type="entry name" value="Phosphorylase Kinase, domain 1"/>
    <property type="match status" value="1"/>
</dbReference>